<dbReference type="EMBL" id="KB445550">
    <property type="protein sequence ID" value="EMD01102.1"/>
    <property type="molecule type" value="Genomic_DNA"/>
</dbReference>
<dbReference type="GO" id="GO:0005730">
    <property type="term" value="C:nucleolus"/>
    <property type="evidence" value="ECO:0007669"/>
    <property type="project" value="TreeGrafter"/>
</dbReference>
<keyword evidence="3 5" id="KW-0694">RNA-binding</keyword>
<feature type="compositionally biased region" description="Basic and acidic residues" evidence="6">
    <location>
        <begin position="755"/>
        <end position="780"/>
    </location>
</feature>
<dbReference type="PROSITE" id="PS50102">
    <property type="entry name" value="RRM"/>
    <property type="match status" value="3"/>
</dbReference>
<dbReference type="eggNOG" id="KOG0127">
    <property type="taxonomic scope" value="Eukaryota"/>
</dbReference>
<evidence type="ECO:0000313" key="8">
    <source>
        <dbReference type="EMBL" id="EMD01102.1"/>
    </source>
</evidence>
<dbReference type="Gene3D" id="3.30.70.330">
    <property type="match status" value="4"/>
</dbReference>
<dbReference type="Pfam" id="PF00076">
    <property type="entry name" value="RRM_1"/>
    <property type="match status" value="3"/>
</dbReference>
<reference evidence="8 9" key="1">
    <citation type="journal article" date="2012" name="PLoS Pathog.">
        <title>Diverse lifestyles and strategies of plant pathogenesis encoded in the genomes of eighteen Dothideomycetes fungi.</title>
        <authorList>
            <person name="Ohm R.A."/>
            <person name="Feau N."/>
            <person name="Henrissat B."/>
            <person name="Schoch C.L."/>
            <person name="Horwitz B.A."/>
            <person name="Barry K.W."/>
            <person name="Condon B.J."/>
            <person name="Copeland A.C."/>
            <person name="Dhillon B."/>
            <person name="Glaser F."/>
            <person name="Hesse C.N."/>
            <person name="Kosti I."/>
            <person name="LaButti K."/>
            <person name="Lindquist E.A."/>
            <person name="Lucas S."/>
            <person name="Salamov A.A."/>
            <person name="Bradshaw R.E."/>
            <person name="Ciuffetti L."/>
            <person name="Hamelin R.C."/>
            <person name="Kema G.H.J."/>
            <person name="Lawrence C."/>
            <person name="Scott J.A."/>
            <person name="Spatafora J.W."/>
            <person name="Turgeon B.G."/>
            <person name="de Wit P.J.G.M."/>
            <person name="Zhong S."/>
            <person name="Goodwin S.B."/>
            <person name="Grigoriev I.V."/>
        </authorList>
    </citation>
    <scope>NUCLEOTIDE SEQUENCE [LARGE SCALE GENOMIC DNA]</scope>
    <source>
        <strain evidence="8 9">UAMH 10762</strain>
    </source>
</reference>
<keyword evidence="4" id="KW-0539">Nucleus</keyword>
<protein>
    <recommendedName>
        <fullName evidence="7">RRM domain-containing protein</fullName>
    </recommendedName>
</protein>
<dbReference type="FunFam" id="3.30.70.330:FF:000406">
    <property type="entry name" value="Related to Nucleolar protein NOP4"/>
    <property type="match status" value="1"/>
</dbReference>
<gene>
    <name evidence="8" type="ORF">BAUCODRAFT_118813</name>
</gene>
<dbReference type="SUPFAM" id="SSF54928">
    <property type="entry name" value="RNA-binding domain, RBD"/>
    <property type="match status" value="3"/>
</dbReference>
<dbReference type="HOGENOM" id="CLU_011608_3_0_1"/>
<evidence type="ECO:0000256" key="4">
    <source>
        <dbReference type="ARBA" id="ARBA00023242"/>
    </source>
</evidence>
<feature type="region of interest" description="Disordered" evidence="6">
    <location>
        <begin position="285"/>
        <end position="349"/>
    </location>
</feature>
<dbReference type="OMA" id="FTHRHAL"/>
<dbReference type="GO" id="GO:0003729">
    <property type="term" value="F:mRNA binding"/>
    <property type="evidence" value="ECO:0007669"/>
    <property type="project" value="TreeGrafter"/>
</dbReference>
<dbReference type="SMART" id="SM00360">
    <property type="entry name" value="RRM"/>
    <property type="match status" value="4"/>
</dbReference>
<feature type="compositionally biased region" description="Polar residues" evidence="6">
    <location>
        <begin position="449"/>
        <end position="462"/>
    </location>
</feature>
<dbReference type="CDD" id="cd12677">
    <property type="entry name" value="RRM4_Nop4p"/>
    <property type="match status" value="1"/>
</dbReference>
<feature type="domain" description="RRM" evidence="7">
    <location>
        <begin position="95"/>
        <end position="173"/>
    </location>
</feature>
<dbReference type="InterPro" id="IPR012677">
    <property type="entry name" value="Nucleotide-bd_a/b_plait_sf"/>
</dbReference>
<dbReference type="CDD" id="cd12676">
    <property type="entry name" value="RRM3_Nop4p"/>
    <property type="match status" value="1"/>
</dbReference>
<evidence type="ECO:0000256" key="1">
    <source>
        <dbReference type="ARBA" id="ARBA00004123"/>
    </source>
</evidence>
<dbReference type="InterPro" id="IPR000504">
    <property type="entry name" value="RRM_dom"/>
</dbReference>
<dbReference type="InterPro" id="IPR035979">
    <property type="entry name" value="RBD_domain_sf"/>
</dbReference>
<feature type="compositionally biased region" description="Basic residues" evidence="6">
    <location>
        <begin position="797"/>
        <end position="809"/>
    </location>
</feature>
<comment type="subcellular location">
    <subcellularLocation>
        <location evidence="1">Nucleus</location>
    </subcellularLocation>
</comment>
<dbReference type="PANTHER" id="PTHR48039">
    <property type="entry name" value="RNA-BINDING MOTIF PROTEIN 14B"/>
    <property type="match status" value="1"/>
</dbReference>
<feature type="region of interest" description="Disordered" evidence="6">
    <location>
        <begin position="435"/>
        <end position="462"/>
    </location>
</feature>
<evidence type="ECO:0000256" key="3">
    <source>
        <dbReference type="ARBA" id="ARBA00022884"/>
    </source>
</evidence>
<feature type="compositionally biased region" description="Basic and acidic residues" evidence="6">
    <location>
        <begin position="319"/>
        <end position="330"/>
    </location>
</feature>
<dbReference type="STRING" id="717646.M2MVV0"/>
<proteinExistence type="predicted"/>
<feature type="compositionally biased region" description="Acidic residues" evidence="6">
    <location>
        <begin position="331"/>
        <end position="349"/>
    </location>
</feature>
<dbReference type="GeneID" id="19107359"/>
<dbReference type="Proteomes" id="UP000011761">
    <property type="component" value="Unassembled WGS sequence"/>
</dbReference>
<dbReference type="PANTHER" id="PTHR48039:SF5">
    <property type="entry name" value="RNA-BINDING PROTEIN 28"/>
    <property type="match status" value="1"/>
</dbReference>
<evidence type="ECO:0000313" key="9">
    <source>
        <dbReference type="Proteomes" id="UP000011761"/>
    </source>
</evidence>
<dbReference type="InterPro" id="IPR034809">
    <property type="entry name" value="Nop4_RRM4"/>
</dbReference>
<dbReference type="InterPro" id="IPR034808">
    <property type="entry name" value="Nop4p_RRM3"/>
</dbReference>
<dbReference type="KEGG" id="bcom:BAUCODRAFT_118813"/>
<feature type="domain" description="RRM" evidence="7">
    <location>
        <begin position="368"/>
        <end position="479"/>
    </location>
</feature>
<feature type="compositionally biased region" description="Acidic residues" evidence="6">
    <location>
        <begin position="294"/>
        <end position="318"/>
    </location>
</feature>
<sequence length="809" mass="89616">MRHRSFTFYACRYSILDARNAVAELLLSAAQILVRAGQVLDFVIELFLDLRQLLGGEAAKVNYARSAPIHSPSSYAVEAILQTSEAKEKREQQRRTLFVRALPPNTTTDSLSDLFSESYPIKHAVAVIDSETKQCRGYGFVTFADAEDAAKAKDEFQGRVLQDRKLRVEIAEPRHRDEAGEGAVKGKAQREVVRQSTKLIVRNLPWSIKGSHQLEKLFRSYGKIKQAYVPRKGNGGLVAGFGFVLMRGRKNAEKAMEGVNGMEVDGRTLAVDWAVEKDVYQGLQQGEEGGGAEGEMDEDGEADVSGEERDADGDEEDEHDVRNEDGVKDDGEIEDEDEDEDDVDIKLDDDDLNDAVKRSQNFSEDKSSTLFVRNLPFICTDEDLEDHFTRFGAVRYARVVMDAGTERSKGTAFVCFYNTSDADACLRNAPRRTMPTDAEKAKQGRDPQNAPSILQNTDADPTGQYTLDGRVLQLSRAVDKSEANRLTTEGAVYRGKRDNDKRRLYLLAEGTISHKSQLWEKLSPSEKTMREASARQRKTLIESNPSLHLSLTRLSLRNLPRSIGSKELKALAREAVVGFATDVKNGVREKLSKEELARGGDEMIAAEAARKRAGKGLVKQAKVVFEGSSGSKVQEETGAGRSRGYGFVEYYTHRSALMGLRWLNGHAIGYTVLHNERKKKSSKFKPSAEEMQDRKKRLIVEFAIENAQVVLRRKEKEGKARRGFVGKPGAGAEAAAGGEGEPETEQAPRARAGKKAFESKKRKRGDGADGKPRQGGETKAVKVPIDAKTAKRNQIIGRKRAARKARKGG</sequence>
<evidence type="ECO:0000256" key="6">
    <source>
        <dbReference type="SAM" id="MobiDB-lite"/>
    </source>
</evidence>
<dbReference type="OrthoDB" id="267048at2759"/>
<dbReference type="RefSeq" id="XP_007672286.1">
    <property type="nucleotide sequence ID" value="XM_007674096.1"/>
</dbReference>
<dbReference type="AlphaFoldDB" id="M2MVV0"/>
<evidence type="ECO:0000256" key="2">
    <source>
        <dbReference type="ARBA" id="ARBA00022737"/>
    </source>
</evidence>
<evidence type="ECO:0000256" key="5">
    <source>
        <dbReference type="PROSITE-ProRule" id="PRU00176"/>
    </source>
</evidence>
<feature type="domain" description="RRM" evidence="7">
    <location>
        <begin position="197"/>
        <end position="276"/>
    </location>
</feature>
<name>M2MVV0_BAUPA</name>
<keyword evidence="2" id="KW-0677">Repeat</keyword>
<organism evidence="8 9">
    <name type="scientific">Baudoinia panamericana (strain UAMH 10762)</name>
    <name type="common">Angels' share fungus</name>
    <name type="synonym">Baudoinia compniacensis (strain UAMH 10762)</name>
    <dbReference type="NCBI Taxonomy" id="717646"/>
    <lineage>
        <taxon>Eukaryota</taxon>
        <taxon>Fungi</taxon>
        <taxon>Dikarya</taxon>
        <taxon>Ascomycota</taxon>
        <taxon>Pezizomycotina</taxon>
        <taxon>Dothideomycetes</taxon>
        <taxon>Dothideomycetidae</taxon>
        <taxon>Mycosphaerellales</taxon>
        <taxon>Teratosphaeriaceae</taxon>
        <taxon>Baudoinia</taxon>
    </lineage>
</organism>
<evidence type="ECO:0000259" key="7">
    <source>
        <dbReference type="PROSITE" id="PS50102"/>
    </source>
</evidence>
<feature type="region of interest" description="Disordered" evidence="6">
    <location>
        <begin position="715"/>
        <end position="809"/>
    </location>
</feature>
<dbReference type="InterPro" id="IPR051945">
    <property type="entry name" value="RRM_MRD1_RNA_proc_ribogen"/>
</dbReference>
<keyword evidence="9" id="KW-1185">Reference proteome</keyword>
<accession>M2MVV0</accession>